<reference evidence="1 2" key="1">
    <citation type="submission" date="2023-02" db="EMBL/GenBank/DDBJ databases">
        <title>LHISI_Scaffold_Assembly.</title>
        <authorList>
            <person name="Stuart O.P."/>
            <person name="Cleave R."/>
            <person name="Magrath M.J.L."/>
            <person name="Mikheyev A.S."/>
        </authorList>
    </citation>
    <scope>NUCLEOTIDE SEQUENCE [LARGE SCALE GENOMIC DNA]</scope>
    <source>
        <strain evidence="1">Daus_M_001</strain>
        <tissue evidence="1">Leg muscle</tissue>
    </source>
</reference>
<gene>
    <name evidence="1" type="ORF">PR048_000233</name>
</gene>
<evidence type="ECO:0000313" key="1">
    <source>
        <dbReference type="EMBL" id="KAJ8894926.1"/>
    </source>
</evidence>
<sequence length="413" mass="45422">MGTPRPRSRSVGVIRATLTRSPSATSLLPARRAIHYADTNDVLPSLPLKRSLRGWDIYQYPRRHGNFIRVTFGKPITQLQLAVCVSPRACACASIFSSELCTSLTTTALNTIATLLVDPAGKTKPQGRQVAACPLSDSYTMAADCLSNVYEHLQLADAGRLGNGVLFSPVRNMCTIRGRGGIVVRLLVPPIRRSVFYSRRSRSPGFSHMGTVPDDVARRRVFSGFSRFPPALACRRCSILTPHFALISTRTITYYTKDSHETSLHICGDVNIPLDVPRFMVPTIKCPENVTALLPPGQRTTHVVFDQPFSSVDWFSSCGCLHSREDILGSEFCSKTLDVATVRPRTFCMRRRNILEGELQQGCTKAHVVSEPLWGKQLEGDLPAGEWTVIFTARHPVSHLAASCTLAITVSKG</sequence>
<protein>
    <submittedName>
        <fullName evidence="1">Uncharacterized protein</fullName>
    </submittedName>
</protein>
<comment type="caution">
    <text evidence="1">The sequence shown here is derived from an EMBL/GenBank/DDBJ whole genome shotgun (WGS) entry which is preliminary data.</text>
</comment>
<evidence type="ECO:0000313" key="2">
    <source>
        <dbReference type="Proteomes" id="UP001159363"/>
    </source>
</evidence>
<name>A0ABQ9IE36_9NEOP</name>
<organism evidence="1 2">
    <name type="scientific">Dryococelus australis</name>
    <dbReference type="NCBI Taxonomy" id="614101"/>
    <lineage>
        <taxon>Eukaryota</taxon>
        <taxon>Metazoa</taxon>
        <taxon>Ecdysozoa</taxon>
        <taxon>Arthropoda</taxon>
        <taxon>Hexapoda</taxon>
        <taxon>Insecta</taxon>
        <taxon>Pterygota</taxon>
        <taxon>Neoptera</taxon>
        <taxon>Polyneoptera</taxon>
        <taxon>Phasmatodea</taxon>
        <taxon>Verophasmatodea</taxon>
        <taxon>Anareolatae</taxon>
        <taxon>Phasmatidae</taxon>
        <taxon>Eurycanthinae</taxon>
        <taxon>Dryococelus</taxon>
    </lineage>
</organism>
<proteinExistence type="predicted"/>
<keyword evidence="2" id="KW-1185">Reference proteome</keyword>
<dbReference type="Proteomes" id="UP001159363">
    <property type="component" value="Chromosome 1"/>
</dbReference>
<dbReference type="EMBL" id="JARBHB010000001">
    <property type="protein sequence ID" value="KAJ8894926.1"/>
    <property type="molecule type" value="Genomic_DNA"/>
</dbReference>
<accession>A0ABQ9IE36</accession>